<gene>
    <name evidence="1" type="ORF">BD310DRAFT_280116</name>
</gene>
<proteinExistence type="predicted"/>
<sequence>MIRNLESSMTRDAESSRKVLGPIAIRLTAATPGEPYVCRAESGSDLGALCTIILEQRVYNALPMSPSTLRTGF</sequence>
<dbReference type="AlphaFoldDB" id="A0A4Q9QBU6"/>
<protein>
    <submittedName>
        <fullName evidence="1">Uncharacterized protein</fullName>
    </submittedName>
</protein>
<organism evidence="1 2">
    <name type="scientific">Dichomitus squalens</name>
    <dbReference type="NCBI Taxonomy" id="114155"/>
    <lineage>
        <taxon>Eukaryota</taxon>
        <taxon>Fungi</taxon>
        <taxon>Dikarya</taxon>
        <taxon>Basidiomycota</taxon>
        <taxon>Agaricomycotina</taxon>
        <taxon>Agaricomycetes</taxon>
        <taxon>Polyporales</taxon>
        <taxon>Polyporaceae</taxon>
        <taxon>Dichomitus</taxon>
    </lineage>
</organism>
<name>A0A4Q9QBU6_9APHY</name>
<dbReference type="EMBL" id="ML145085">
    <property type="protein sequence ID" value="TBU64636.1"/>
    <property type="molecule type" value="Genomic_DNA"/>
</dbReference>
<reference evidence="1 2" key="1">
    <citation type="submission" date="2019-01" db="EMBL/GenBank/DDBJ databases">
        <title>Draft genome sequences of three monokaryotic isolates of the white-rot basidiomycete fungus Dichomitus squalens.</title>
        <authorList>
            <consortium name="DOE Joint Genome Institute"/>
            <person name="Lopez S.C."/>
            <person name="Andreopoulos B."/>
            <person name="Pangilinan J."/>
            <person name="Lipzen A."/>
            <person name="Riley R."/>
            <person name="Ahrendt S."/>
            <person name="Ng V."/>
            <person name="Barry K."/>
            <person name="Daum C."/>
            <person name="Grigoriev I.V."/>
            <person name="Hilden K.S."/>
            <person name="Makela M.R."/>
            <person name="de Vries R.P."/>
        </authorList>
    </citation>
    <scope>NUCLEOTIDE SEQUENCE [LARGE SCALE GENOMIC DNA]</scope>
    <source>
        <strain evidence="1 2">CBS 464.89</strain>
    </source>
</reference>
<accession>A0A4Q9QBU6</accession>
<evidence type="ECO:0000313" key="1">
    <source>
        <dbReference type="EMBL" id="TBU64636.1"/>
    </source>
</evidence>
<dbReference type="Proteomes" id="UP000292082">
    <property type="component" value="Unassembled WGS sequence"/>
</dbReference>
<evidence type="ECO:0000313" key="2">
    <source>
        <dbReference type="Proteomes" id="UP000292082"/>
    </source>
</evidence>
<keyword evidence="2" id="KW-1185">Reference proteome</keyword>